<evidence type="ECO:0000256" key="4">
    <source>
        <dbReference type="ARBA" id="ARBA00022692"/>
    </source>
</evidence>
<sequence>MCWQVDGNKSHKNNKTLTKKQKQFMKKTLFSAKPLALDLALLLVRVGFGAAMITHGLQKLNGYSGMVNKFPSLFGIGSQTSLILAIFAELFCAALLILGLASRFALVFLIVTMGIAFFYIHGNDPFGDKEMAFLYLVAFIGLFFTGPGKYSVDSNMK</sequence>
<gene>
    <name evidence="8" type="ordered locus">Solca_2041</name>
</gene>
<feature type="transmembrane region" description="Helical" evidence="7">
    <location>
        <begin position="104"/>
        <end position="120"/>
    </location>
</feature>
<keyword evidence="5 7" id="KW-1133">Transmembrane helix</keyword>
<reference evidence="8" key="1">
    <citation type="submission" date="2012-02" db="EMBL/GenBank/DDBJ databases">
        <title>The complete genome of Solitalea canadensis DSM 3403.</title>
        <authorList>
            <consortium name="US DOE Joint Genome Institute (JGI-PGF)"/>
            <person name="Lucas S."/>
            <person name="Copeland A."/>
            <person name="Lapidus A."/>
            <person name="Glavina del Rio T."/>
            <person name="Dalin E."/>
            <person name="Tice H."/>
            <person name="Bruce D."/>
            <person name="Goodwin L."/>
            <person name="Pitluck S."/>
            <person name="Peters L."/>
            <person name="Ovchinnikova G."/>
            <person name="Lu M."/>
            <person name="Kyrpides N."/>
            <person name="Mavromatis K."/>
            <person name="Ivanova N."/>
            <person name="Brettin T."/>
            <person name="Detter J.C."/>
            <person name="Han C."/>
            <person name="Larimer F."/>
            <person name="Land M."/>
            <person name="Hauser L."/>
            <person name="Markowitz V."/>
            <person name="Cheng J.-F."/>
            <person name="Hugenholtz P."/>
            <person name="Woyke T."/>
            <person name="Wu D."/>
            <person name="Spring S."/>
            <person name="Schroeder M."/>
            <person name="Kopitz M."/>
            <person name="Brambilla E."/>
            <person name="Klenk H.-P."/>
            <person name="Eisen J.A."/>
        </authorList>
    </citation>
    <scope>NUCLEOTIDE SEQUENCE</scope>
    <source>
        <strain evidence="8">DSM 3403</strain>
    </source>
</reference>
<dbReference type="STRING" id="929556.Solca_2041"/>
<evidence type="ECO:0000256" key="3">
    <source>
        <dbReference type="ARBA" id="ARBA00022475"/>
    </source>
</evidence>
<dbReference type="AlphaFoldDB" id="H8KW75"/>
<dbReference type="GO" id="GO:0005886">
    <property type="term" value="C:plasma membrane"/>
    <property type="evidence" value="ECO:0007669"/>
    <property type="project" value="UniProtKB-SubCell"/>
</dbReference>
<feature type="transmembrane region" description="Helical" evidence="7">
    <location>
        <begin position="73"/>
        <end position="97"/>
    </location>
</feature>
<dbReference type="HOGENOM" id="CLU_058421_6_5_10"/>
<name>H8KW75_SOLCM</name>
<proteinExistence type="inferred from homology"/>
<protein>
    <submittedName>
        <fullName evidence="8">Putative membrane protein</fullName>
    </submittedName>
</protein>
<evidence type="ECO:0000256" key="1">
    <source>
        <dbReference type="ARBA" id="ARBA00004651"/>
    </source>
</evidence>
<comment type="subcellular location">
    <subcellularLocation>
        <location evidence="1">Cell membrane</location>
        <topology evidence="1">Multi-pass membrane protein</topology>
    </subcellularLocation>
</comment>
<dbReference type="InterPro" id="IPR051907">
    <property type="entry name" value="DoxX-like_oxidoreductase"/>
</dbReference>
<keyword evidence="6 7" id="KW-0472">Membrane</keyword>
<dbReference type="KEGG" id="scn:Solca_2041"/>
<feature type="transmembrane region" description="Helical" evidence="7">
    <location>
        <begin position="35"/>
        <end position="53"/>
    </location>
</feature>
<evidence type="ECO:0000256" key="5">
    <source>
        <dbReference type="ARBA" id="ARBA00022989"/>
    </source>
</evidence>
<keyword evidence="4 7" id="KW-0812">Transmembrane</keyword>
<evidence type="ECO:0000256" key="6">
    <source>
        <dbReference type="ARBA" id="ARBA00023136"/>
    </source>
</evidence>
<dbReference type="Pfam" id="PF07681">
    <property type="entry name" value="DoxX"/>
    <property type="match status" value="1"/>
</dbReference>
<evidence type="ECO:0000256" key="7">
    <source>
        <dbReference type="SAM" id="Phobius"/>
    </source>
</evidence>
<keyword evidence="3" id="KW-1003">Cell membrane</keyword>
<accession>H8KW75</accession>
<dbReference type="eggNOG" id="COG2259">
    <property type="taxonomic scope" value="Bacteria"/>
</dbReference>
<evidence type="ECO:0000313" key="9">
    <source>
        <dbReference type="Proteomes" id="UP000007590"/>
    </source>
</evidence>
<dbReference type="InterPro" id="IPR032808">
    <property type="entry name" value="DoxX"/>
</dbReference>
<keyword evidence="9" id="KW-1185">Reference proteome</keyword>
<comment type="similarity">
    <text evidence="2">Belongs to the DoxX family.</text>
</comment>
<dbReference type="PANTHER" id="PTHR33452">
    <property type="entry name" value="OXIDOREDUCTASE CATD-RELATED"/>
    <property type="match status" value="1"/>
</dbReference>
<dbReference type="PANTHER" id="PTHR33452:SF1">
    <property type="entry name" value="INNER MEMBRANE PROTEIN YPHA-RELATED"/>
    <property type="match status" value="1"/>
</dbReference>
<organism evidence="8 9">
    <name type="scientific">Solitalea canadensis (strain ATCC 29591 / DSM 3403 / JCM 21819 / LMG 8368 / NBRC 15130 / NCIMB 12057 / USAM 9D)</name>
    <name type="common">Flexibacter canadensis</name>
    <dbReference type="NCBI Taxonomy" id="929556"/>
    <lineage>
        <taxon>Bacteria</taxon>
        <taxon>Pseudomonadati</taxon>
        <taxon>Bacteroidota</taxon>
        <taxon>Sphingobacteriia</taxon>
        <taxon>Sphingobacteriales</taxon>
        <taxon>Sphingobacteriaceae</taxon>
        <taxon>Solitalea</taxon>
    </lineage>
</organism>
<dbReference type="Proteomes" id="UP000007590">
    <property type="component" value="Chromosome"/>
</dbReference>
<feature type="transmembrane region" description="Helical" evidence="7">
    <location>
        <begin position="132"/>
        <end position="152"/>
    </location>
</feature>
<evidence type="ECO:0000256" key="2">
    <source>
        <dbReference type="ARBA" id="ARBA00006679"/>
    </source>
</evidence>
<dbReference type="EMBL" id="CP003349">
    <property type="protein sequence ID" value="AFD07096.1"/>
    <property type="molecule type" value="Genomic_DNA"/>
</dbReference>
<evidence type="ECO:0000313" key="8">
    <source>
        <dbReference type="EMBL" id="AFD07096.1"/>
    </source>
</evidence>